<accession>T1CV57</accession>
<dbReference type="GO" id="GO:0005829">
    <property type="term" value="C:cytosol"/>
    <property type="evidence" value="ECO:0007669"/>
    <property type="project" value="TreeGrafter"/>
</dbReference>
<dbReference type="NCBIfam" id="TIGR00639">
    <property type="entry name" value="PurN"/>
    <property type="match status" value="1"/>
</dbReference>
<dbReference type="CDD" id="cd08645">
    <property type="entry name" value="FMT_core_GART"/>
    <property type="match status" value="1"/>
</dbReference>
<protein>
    <recommendedName>
        <fullName evidence="2">phosphoribosylglycinamide formyltransferase 1</fullName>
        <ecNumber evidence="2">2.1.2.2</ecNumber>
    </recommendedName>
</protein>
<evidence type="ECO:0000256" key="3">
    <source>
        <dbReference type="ARBA" id="ARBA00022679"/>
    </source>
</evidence>
<keyword evidence="4" id="KW-0658">Purine biosynthesis</keyword>
<dbReference type="PANTHER" id="PTHR43369">
    <property type="entry name" value="PHOSPHORIBOSYLGLYCINAMIDE FORMYLTRANSFERASE"/>
    <property type="match status" value="1"/>
</dbReference>
<evidence type="ECO:0000259" key="5">
    <source>
        <dbReference type="Pfam" id="PF00551"/>
    </source>
</evidence>
<comment type="caution">
    <text evidence="6">The sequence shown here is derived from an EMBL/GenBank/DDBJ whole genome shotgun (WGS) entry which is preliminary data.</text>
</comment>
<sequence length="222" mass="23665">MNPSLLQPLSIGVLASGEGTTLEGIAQGIAEHGIPARIVLVVSDREGAPVVDRARRAGLPVAVLPVRGTEREAWARELTRLLRTHGVQLVVLAGFLAILPEGWVEEWRGRAINLHPSLLPRYGGRGMHGLRVHAAVLAAGDRETGAAVHIVTNEVDGGPVLGQDRIEVRPADTPESLRDRLRPIEIRLMIETIRRFALGELALPYPVAASAGAASASKSRTG</sequence>
<dbReference type="InterPro" id="IPR036477">
    <property type="entry name" value="Formyl_transf_N_sf"/>
</dbReference>
<comment type="pathway">
    <text evidence="1">Purine metabolism; IMP biosynthesis via de novo pathway; N(2)-formyl-N(1)-(5-phospho-D-ribosyl)glycinamide from N(1)-(5-phospho-D-ribosyl)glycinamide (10-formyl THF route): step 1/1.</text>
</comment>
<dbReference type="AlphaFoldDB" id="T1CV57"/>
<organism evidence="6">
    <name type="scientific">mine drainage metagenome</name>
    <dbReference type="NCBI Taxonomy" id="410659"/>
    <lineage>
        <taxon>unclassified sequences</taxon>
        <taxon>metagenomes</taxon>
        <taxon>ecological metagenomes</taxon>
    </lineage>
</organism>
<keyword evidence="3 6" id="KW-0808">Transferase</keyword>
<dbReference type="Gene3D" id="3.40.50.170">
    <property type="entry name" value="Formyl transferase, N-terminal domain"/>
    <property type="match status" value="1"/>
</dbReference>
<dbReference type="PANTHER" id="PTHR43369:SF2">
    <property type="entry name" value="PHOSPHORIBOSYLGLYCINAMIDE FORMYLTRANSFERASE"/>
    <property type="match status" value="1"/>
</dbReference>
<reference evidence="6" key="1">
    <citation type="submission" date="2013-08" db="EMBL/GenBank/DDBJ databases">
        <authorList>
            <person name="Mendez C."/>
            <person name="Richter M."/>
            <person name="Ferrer M."/>
            <person name="Sanchez J."/>
        </authorList>
    </citation>
    <scope>NUCLEOTIDE SEQUENCE</scope>
</reference>
<dbReference type="InterPro" id="IPR002376">
    <property type="entry name" value="Formyl_transf_N"/>
</dbReference>
<evidence type="ECO:0000256" key="2">
    <source>
        <dbReference type="ARBA" id="ARBA00012254"/>
    </source>
</evidence>
<dbReference type="GO" id="GO:0004644">
    <property type="term" value="F:phosphoribosylglycinamide formyltransferase activity"/>
    <property type="evidence" value="ECO:0007669"/>
    <property type="project" value="UniProtKB-EC"/>
</dbReference>
<evidence type="ECO:0000256" key="4">
    <source>
        <dbReference type="ARBA" id="ARBA00022755"/>
    </source>
</evidence>
<dbReference type="GO" id="GO:0006189">
    <property type="term" value="P:'de novo' IMP biosynthetic process"/>
    <property type="evidence" value="ECO:0007669"/>
    <property type="project" value="InterPro"/>
</dbReference>
<dbReference type="SUPFAM" id="SSF53328">
    <property type="entry name" value="Formyltransferase"/>
    <property type="match status" value="1"/>
</dbReference>
<evidence type="ECO:0000313" key="6">
    <source>
        <dbReference type="EMBL" id="EQD72934.1"/>
    </source>
</evidence>
<dbReference type="HAMAP" id="MF_01930">
    <property type="entry name" value="PurN"/>
    <property type="match status" value="1"/>
</dbReference>
<dbReference type="InterPro" id="IPR004607">
    <property type="entry name" value="GART"/>
</dbReference>
<dbReference type="EMBL" id="AUZY01002142">
    <property type="protein sequence ID" value="EQD72934.1"/>
    <property type="molecule type" value="Genomic_DNA"/>
</dbReference>
<gene>
    <name evidence="6" type="ORF">B1B_03484</name>
</gene>
<dbReference type="Pfam" id="PF00551">
    <property type="entry name" value="Formyl_trans_N"/>
    <property type="match status" value="1"/>
</dbReference>
<evidence type="ECO:0000256" key="1">
    <source>
        <dbReference type="ARBA" id="ARBA00005054"/>
    </source>
</evidence>
<feature type="domain" description="Formyl transferase N-terminal" evidence="5">
    <location>
        <begin position="11"/>
        <end position="193"/>
    </location>
</feature>
<proteinExistence type="inferred from homology"/>
<reference evidence="6" key="2">
    <citation type="journal article" date="2014" name="ISME J.">
        <title>Microbial stratification in low pH oxic and suboxic macroscopic growths along an acid mine drainage.</title>
        <authorList>
            <person name="Mendez-Garcia C."/>
            <person name="Mesa V."/>
            <person name="Sprenger R.R."/>
            <person name="Richter M."/>
            <person name="Diez M.S."/>
            <person name="Solano J."/>
            <person name="Bargiela R."/>
            <person name="Golyshina O.V."/>
            <person name="Manteca A."/>
            <person name="Ramos J.L."/>
            <person name="Gallego J.R."/>
            <person name="Llorente I."/>
            <person name="Martins Dos Santos V.A."/>
            <person name="Jensen O.N."/>
            <person name="Pelaez A.I."/>
            <person name="Sanchez J."/>
            <person name="Ferrer M."/>
        </authorList>
    </citation>
    <scope>NUCLEOTIDE SEQUENCE</scope>
</reference>
<name>T1CV57_9ZZZZ</name>
<dbReference type="EC" id="2.1.2.2" evidence="2"/>